<dbReference type="HAMAP" id="MF_00437">
    <property type="entry name" value="Ycf4"/>
    <property type="match status" value="1"/>
</dbReference>
<organism evidence="11">
    <name type="scientific">Schistochila macrodonta</name>
    <dbReference type="NCBI Taxonomy" id="2575589"/>
    <lineage>
        <taxon>Eukaryota</taxon>
        <taxon>Viridiplantae</taxon>
        <taxon>Streptophyta</taxon>
        <taxon>Embryophyta</taxon>
        <taxon>Marchantiophyta</taxon>
        <taxon>Jungermanniopsida</taxon>
        <taxon>Jungermanniidae</taxon>
        <taxon>Jungermanniales</taxon>
        <taxon>Perssoniellineae</taxon>
        <taxon>Schistochilaceae</taxon>
        <taxon>Schistochila</taxon>
    </lineage>
</organism>
<geneLocation type="chloroplast" evidence="11"/>
<name>A0A4Y5P5G8_9MARC</name>
<feature type="transmembrane region" description="Helical" evidence="10">
    <location>
        <begin position="21"/>
        <end position="44"/>
    </location>
</feature>
<dbReference type="InterPro" id="IPR003359">
    <property type="entry name" value="PSI_Ycf4_assembly"/>
</dbReference>
<evidence type="ECO:0000256" key="8">
    <source>
        <dbReference type="ARBA" id="ARBA00023136"/>
    </source>
</evidence>
<protein>
    <recommendedName>
        <fullName evidence="3 10">Photosystem I assembly protein Ycf4</fullName>
    </recommendedName>
</protein>
<keyword evidence="4 10" id="KW-0602">Photosynthesis</keyword>
<keyword evidence="6 10" id="KW-1133">Transmembrane helix</keyword>
<evidence type="ECO:0000256" key="6">
    <source>
        <dbReference type="ARBA" id="ARBA00022989"/>
    </source>
</evidence>
<dbReference type="GO" id="GO:0009522">
    <property type="term" value="C:photosystem I"/>
    <property type="evidence" value="ECO:0007669"/>
    <property type="project" value="InterPro"/>
</dbReference>
<evidence type="ECO:0000256" key="10">
    <source>
        <dbReference type="HAMAP-Rule" id="MF_00437"/>
    </source>
</evidence>
<comment type="similarity">
    <text evidence="2 10">Belongs to the Ycf4 family.</text>
</comment>
<dbReference type="GO" id="GO:0009535">
    <property type="term" value="C:chloroplast thylakoid membrane"/>
    <property type="evidence" value="ECO:0007669"/>
    <property type="project" value="UniProtKB-SubCell"/>
</dbReference>
<evidence type="ECO:0000256" key="1">
    <source>
        <dbReference type="ARBA" id="ARBA00002862"/>
    </source>
</evidence>
<dbReference type="AlphaFoldDB" id="A0A4Y5P5G8"/>
<sequence length="184" mass="21212">MNSQVEDIRVDFVTGSRRISNFCWAFILLLGASGFSFVGFSSYLRKDLIPFLSAEQILFIPQGLVMFFYGIAGSFISLYLWCTILWNIGSGYNRFDKRKGVFSLFRWGFPGKNRRILIQFSIGDIQAIRMEVQEGVLSRRIIYIKMKGQQDVPLTRIEEYLTLEEMETKAAESARFLKISIEGI</sequence>
<evidence type="ECO:0000256" key="4">
    <source>
        <dbReference type="ARBA" id="ARBA00022531"/>
    </source>
</evidence>
<evidence type="ECO:0000256" key="2">
    <source>
        <dbReference type="ARBA" id="ARBA00008198"/>
    </source>
</evidence>
<evidence type="ECO:0000256" key="9">
    <source>
        <dbReference type="ARBA" id="ARBA00046286"/>
    </source>
</evidence>
<comment type="function">
    <text evidence="1 10">Seems to be required for the assembly of the photosystem I complex.</text>
</comment>
<keyword evidence="7 10" id="KW-0793">Thylakoid</keyword>
<keyword evidence="11" id="KW-0934">Plastid</keyword>
<gene>
    <name evidence="10 11" type="primary">ycf4</name>
</gene>
<dbReference type="PANTHER" id="PTHR33288">
    <property type="match status" value="1"/>
</dbReference>
<keyword evidence="5 10" id="KW-0812">Transmembrane</keyword>
<dbReference type="Pfam" id="PF02392">
    <property type="entry name" value="Ycf4"/>
    <property type="match status" value="1"/>
</dbReference>
<evidence type="ECO:0000256" key="3">
    <source>
        <dbReference type="ARBA" id="ARBA00015395"/>
    </source>
</evidence>
<keyword evidence="8 10" id="KW-0472">Membrane</keyword>
<accession>A0A4Y5P5G8</accession>
<reference evidence="11" key="1">
    <citation type="submission" date="2018-03" db="EMBL/GenBank/DDBJ databases">
        <title>Exploring the plastid DNA sequence disparity of liverworts.</title>
        <authorList>
            <person name="Yu Y."/>
            <person name="Liu H."/>
            <person name="Yang J."/>
            <person name="Ma W."/>
            <person name="Pressel S."/>
            <person name="Wu Y."/>
            <person name="Schneider H."/>
        </authorList>
    </citation>
    <scope>NUCLEOTIDE SEQUENCE</scope>
</reference>
<dbReference type="RefSeq" id="YP_009667743.1">
    <property type="nucleotide sequence ID" value="NC_043779.1"/>
</dbReference>
<dbReference type="EMBL" id="MH064506">
    <property type="protein sequence ID" value="QCW58518.1"/>
    <property type="molecule type" value="Genomic_DNA"/>
</dbReference>
<evidence type="ECO:0000256" key="7">
    <source>
        <dbReference type="ARBA" id="ARBA00023078"/>
    </source>
</evidence>
<dbReference type="PANTHER" id="PTHR33288:SF4">
    <property type="entry name" value="PHOTOSYSTEM I ASSEMBLY PROTEIN YCF4"/>
    <property type="match status" value="1"/>
</dbReference>
<feature type="transmembrane region" description="Helical" evidence="10">
    <location>
        <begin position="64"/>
        <end position="89"/>
    </location>
</feature>
<dbReference type="GO" id="GO:0015979">
    <property type="term" value="P:photosynthesis"/>
    <property type="evidence" value="ECO:0007669"/>
    <property type="project" value="UniProtKB-UniRule"/>
</dbReference>
<comment type="subcellular location">
    <subcellularLocation>
        <location evidence="9">Plastid thylakoid membrane</location>
        <topology evidence="9">Multi-pass membrane protein</topology>
    </subcellularLocation>
    <subcellularLocation>
        <location evidence="10">Plastid</location>
        <location evidence="10">Chloroplast thylakoid membrane</location>
        <topology evidence="10">Multi-pass membrane protein</topology>
    </subcellularLocation>
</comment>
<dbReference type="NCBIfam" id="NF002712">
    <property type="entry name" value="PRK02542.1"/>
    <property type="match status" value="1"/>
</dbReference>
<evidence type="ECO:0000313" key="11">
    <source>
        <dbReference type="EMBL" id="QCW58518.1"/>
    </source>
</evidence>
<proteinExistence type="inferred from homology"/>
<dbReference type="GeneID" id="40872876"/>
<evidence type="ECO:0000256" key="5">
    <source>
        <dbReference type="ARBA" id="ARBA00022692"/>
    </source>
</evidence>
<keyword evidence="11" id="KW-0150">Chloroplast</keyword>